<dbReference type="AlphaFoldDB" id="A0A699HAE7"/>
<proteinExistence type="predicted"/>
<organism evidence="1">
    <name type="scientific">Tanacetum cinerariifolium</name>
    <name type="common">Dalmatian daisy</name>
    <name type="synonym">Chrysanthemum cinerariifolium</name>
    <dbReference type="NCBI Taxonomy" id="118510"/>
    <lineage>
        <taxon>Eukaryota</taxon>
        <taxon>Viridiplantae</taxon>
        <taxon>Streptophyta</taxon>
        <taxon>Embryophyta</taxon>
        <taxon>Tracheophyta</taxon>
        <taxon>Spermatophyta</taxon>
        <taxon>Magnoliopsida</taxon>
        <taxon>eudicotyledons</taxon>
        <taxon>Gunneridae</taxon>
        <taxon>Pentapetalae</taxon>
        <taxon>asterids</taxon>
        <taxon>campanulids</taxon>
        <taxon>Asterales</taxon>
        <taxon>Asteraceae</taxon>
        <taxon>Asteroideae</taxon>
        <taxon>Anthemideae</taxon>
        <taxon>Anthemidinae</taxon>
        <taxon>Tanacetum</taxon>
    </lineage>
</organism>
<comment type="caution">
    <text evidence="1">The sequence shown here is derived from an EMBL/GenBank/DDBJ whole genome shotgun (WGS) entry which is preliminary data.</text>
</comment>
<evidence type="ECO:0000313" key="1">
    <source>
        <dbReference type="EMBL" id="GEX74456.1"/>
    </source>
</evidence>
<dbReference type="EMBL" id="BKCJ010127299">
    <property type="protein sequence ID" value="GEX74456.1"/>
    <property type="molecule type" value="Genomic_DNA"/>
</dbReference>
<accession>A0A699HAE7</accession>
<gene>
    <name evidence="1" type="ORF">Tci_346431</name>
</gene>
<name>A0A699HAE7_TANCI</name>
<sequence>MLDWNNLEGDHYPFDLSKPLPLQGHTGHLTVAVDYFFNNDIEYLKSSNLERTYTTLITKTKAARYEIEGIEDMKILGVKSLSVKKLHGYGHLEEIVVKRADHQFCKFKEGDFMDLHLNDIEDMMFLAIQHKLFHLIDSDIIDFIMALRIITRSLTFLEIEFKELYTPSHKPPGVIYEDLTKQKRVMRADELYKFSNRTLKNVQDELHYRIRDFHLEYNKEMSRRKWTAIDIKRLEVMVELTDKQMRERRIIRNVKRLVGARGRIFGNKMHKAFPLPVTEFPLPEELPTAREDSCHRQKKREATARKIALLSMSKRNCQSKVAVTLKVILKLTMECVSILRERIEYDLFSRHLKEETRMIHVVPSVVLLRSWTAP</sequence>
<reference evidence="1" key="1">
    <citation type="journal article" date="2019" name="Sci. Rep.">
        <title>Draft genome of Tanacetum cinerariifolium, the natural source of mosquito coil.</title>
        <authorList>
            <person name="Yamashiro T."/>
            <person name="Shiraishi A."/>
            <person name="Satake H."/>
            <person name="Nakayama K."/>
        </authorList>
    </citation>
    <scope>NUCLEOTIDE SEQUENCE</scope>
</reference>
<protein>
    <submittedName>
        <fullName evidence="1">Uncharacterized protein</fullName>
    </submittedName>
</protein>